<dbReference type="Proteomes" id="UP000320674">
    <property type="component" value="Unassembled WGS sequence"/>
</dbReference>
<comment type="caution">
    <text evidence="1">The sequence shown here is derived from an EMBL/GenBank/DDBJ whole genome shotgun (WGS) entry which is preliminary data.</text>
</comment>
<accession>A0A552I0L3</accession>
<dbReference type="EMBL" id="SFAZ01000097">
    <property type="protein sequence ID" value="TRU76977.1"/>
    <property type="molecule type" value="Genomic_DNA"/>
</dbReference>
<reference evidence="1 2" key="1">
    <citation type="submission" date="2019-01" db="EMBL/GenBank/DDBJ databases">
        <title>Coherence of Microcystis species and biogeography revealed through population genomics.</title>
        <authorList>
            <person name="Perez-Carrascal O.M."/>
            <person name="Terrat Y."/>
            <person name="Giani A."/>
            <person name="Fortin N."/>
            <person name="Tromas N."/>
            <person name="Shapiro B.J."/>
        </authorList>
    </citation>
    <scope>NUCLEOTIDE SEQUENCE [LARGE SCALE GENOMIC DNA]</scope>
    <source>
        <strain evidence="1">Mv_BB_P_19951000_S68D</strain>
    </source>
</reference>
<protein>
    <submittedName>
        <fullName evidence="1">Uncharacterized protein</fullName>
    </submittedName>
</protein>
<organism evidence="1 2">
    <name type="scientific">Microcystis viridis Mv_BB_P_19951000_S68D</name>
    <dbReference type="NCBI Taxonomy" id="2486270"/>
    <lineage>
        <taxon>Bacteria</taxon>
        <taxon>Bacillati</taxon>
        <taxon>Cyanobacteriota</taxon>
        <taxon>Cyanophyceae</taxon>
        <taxon>Oscillatoriophycideae</taxon>
        <taxon>Chroococcales</taxon>
        <taxon>Microcystaceae</taxon>
        <taxon>Microcystis</taxon>
    </lineage>
</organism>
<name>A0A552I0L3_MICVR</name>
<sequence>MKIDFPSLPRNTELHREAIEILNERMGIAKAAIFMSDAFWKPTDYLEIKHNLFADETVASLYEKVVLWREQTQKP</sequence>
<gene>
    <name evidence="1" type="ORF">EWV77_06415</name>
</gene>
<dbReference type="AlphaFoldDB" id="A0A552I0L3"/>
<evidence type="ECO:0000313" key="1">
    <source>
        <dbReference type="EMBL" id="TRU76977.1"/>
    </source>
</evidence>
<evidence type="ECO:0000313" key="2">
    <source>
        <dbReference type="Proteomes" id="UP000320674"/>
    </source>
</evidence>
<proteinExistence type="predicted"/>